<feature type="compositionally biased region" description="Basic and acidic residues" evidence="1">
    <location>
        <begin position="80"/>
        <end position="93"/>
    </location>
</feature>
<name>A0ABQ7DPH1_BRACR</name>
<feature type="region of interest" description="Disordered" evidence="1">
    <location>
        <begin position="116"/>
        <end position="141"/>
    </location>
</feature>
<organism evidence="2 3">
    <name type="scientific">Brassica cretica</name>
    <name type="common">Mustard</name>
    <dbReference type="NCBI Taxonomy" id="69181"/>
    <lineage>
        <taxon>Eukaryota</taxon>
        <taxon>Viridiplantae</taxon>
        <taxon>Streptophyta</taxon>
        <taxon>Embryophyta</taxon>
        <taxon>Tracheophyta</taxon>
        <taxon>Spermatophyta</taxon>
        <taxon>Magnoliopsida</taxon>
        <taxon>eudicotyledons</taxon>
        <taxon>Gunneridae</taxon>
        <taxon>Pentapetalae</taxon>
        <taxon>rosids</taxon>
        <taxon>malvids</taxon>
        <taxon>Brassicales</taxon>
        <taxon>Brassicaceae</taxon>
        <taxon>Brassiceae</taxon>
        <taxon>Brassica</taxon>
    </lineage>
</organism>
<evidence type="ECO:0000256" key="1">
    <source>
        <dbReference type="SAM" id="MobiDB-lite"/>
    </source>
</evidence>
<comment type="caution">
    <text evidence="2">The sequence shown here is derived from an EMBL/GenBank/DDBJ whole genome shotgun (WGS) entry which is preliminary data.</text>
</comment>
<accession>A0ABQ7DPH1</accession>
<reference evidence="2 3" key="1">
    <citation type="journal article" date="2020" name="BMC Genomics">
        <title>Intraspecific diversification of the crop wild relative Brassica cretica Lam. using demographic model selection.</title>
        <authorList>
            <person name="Kioukis A."/>
            <person name="Michalopoulou V.A."/>
            <person name="Briers L."/>
            <person name="Pirintsos S."/>
            <person name="Studholme D.J."/>
            <person name="Pavlidis P."/>
            <person name="Sarris P.F."/>
        </authorList>
    </citation>
    <scope>NUCLEOTIDE SEQUENCE [LARGE SCALE GENOMIC DNA]</scope>
    <source>
        <strain evidence="3">cv. PFS-1207/04</strain>
    </source>
</reference>
<dbReference type="EMBL" id="QGKV02000649">
    <property type="protein sequence ID" value="KAF3579381.1"/>
    <property type="molecule type" value="Genomic_DNA"/>
</dbReference>
<proteinExistence type="predicted"/>
<evidence type="ECO:0000313" key="2">
    <source>
        <dbReference type="EMBL" id="KAF3579381.1"/>
    </source>
</evidence>
<feature type="region of interest" description="Disordered" evidence="1">
    <location>
        <begin position="80"/>
        <end position="103"/>
    </location>
</feature>
<gene>
    <name evidence="2" type="ORF">DY000_02031148</name>
</gene>
<keyword evidence="3" id="KW-1185">Reference proteome</keyword>
<sequence>MSSLSSLDELSPYSKQDLSSIELFQDEYHVNAIIEDDFWQVVKEEKLQEGDFDVKISKSFGNSHWCRLTPRDEHLSMEWDEHRSRPDVQHRSTESVASRTQLDTLIHPNPLQVDIDRWSEKVTDRQRDSTNDRQSTSVIDR</sequence>
<evidence type="ECO:0000313" key="3">
    <source>
        <dbReference type="Proteomes" id="UP000266723"/>
    </source>
</evidence>
<feature type="compositionally biased region" description="Basic and acidic residues" evidence="1">
    <location>
        <begin position="116"/>
        <end position="131"/>
    </location>
</feature>
<dbReference type="Proteomes" id="UP000266723">
    <property type="component" value="Unassembled WGS sequence"/>
</dbReference>
<feature type="compositionally biased region" description="Polar residues" evidence="1">
    <location>
        <begin position="132"/>
        <end position="141"/>
    </location>
</feature>
<protein>
    <submittedName>
        <fullName evidence="2">Uncharacterized protein</fullName>
    </submittedName>
</protein>
<feature type="compositionally biased region" description="Polar residues" evidence="1">
    <location>
        <begin position="94"/>
        <end position="103"/>
    </location>
</feature>